<dbReference type="AlphaFoldDB" id="A0A844QH76"/>
<evidence type="ECO:0000313" key="2">
    <source>
        <dbReference type="Proteomes" id="UP000463224"/>
    </source>
</evidence>
<reference evidence="1 2" key="1">
    <citation type="submission" date="2019-12" db="EMBL/GenBank/DDBJ databases">
        <title>Nitratireductor arenosus sp. nov., Isolated from sea sand, Jeju island, South Korea.</title>
        <authorList>
            <person name="Kim W."/>
        </authorList>
    </citation>
    <scope>NUCLEOTIDE SEQUENCE [LARGE SCALE GENOMIC DNA]</scope>
    <source>
        <strain evidence="1 2">CAU 1489</strain>
    </source>
</reference>
<accession>A0A844QH76</accession>
<protein>
    <submittedName>
        <fullName evidence="1">Uncharacterized protein</fullName>
    </submittedName>
</protein>
<dbReference type="EMBL" id="WPHG01000002">
    <property type="protein sequence ID" value="MVA97109.1"/>
    <property type="molecule type" value="Genomic_DNA"/>
</dbReference>
<dbReference type="Proteomes" id="UP000463224">
    <property type="component" value="Unassembled WGS sequence"/>
</dbReference>
<evidence type="ECO:0000313" key="1">
    <source>
        <dbReference type="EMBL" id="MVA97109.1"/>
    </source>
</evidence>
<gene>
    <name evidence="1" type="ORF">GN330_07585</name>
</gene>
<sequence>MDVHVAKGDRRTLRRIMALLVALAALAERAGARSWPVRCLVLCILRRAEAVATGFVADATGLPPSAPEAKPRIGNDAAGALRLAAYFRALAAALAALLRLSGRSRCPSGRTGGALRLPGPGQHGFAFSRGWTVLPNDTS</sequence>
<dbReference type="RefSeq" id="WP_156712102.1">
    <property type="nucleotide sequence ID" value="NZ_WPHG01000002.1"/>
</dbReference>
<keyword evidence="2" id="KW-1185">Reference proteome</keyword>
<comment type="caution">
    <text evidence="1">The sequence shown here is derived from an EMBL/GenBank/DDBJ whole genome shotgun (WGS) entry which is preliminary data.</text>
</comment>
<name>A0A844QH76_9HYPH</name>
<proteinExistence type="predicted"/>
<organism evidence="1 2">
    <name type="scientific">Nitratireductor arenosus</name>
    <dbReference type="NCBI Taxonomy" id="2682096"/>
    <lineage>
        <taxon>Bacteria</taxon>
        <taxon>Pseudomonadati</taxon>
        <taxon>Pseudomonadota</taxon>
        <taxon>Alphaproteobacteria</taxon>
        <taxon>Hyphomicrobiales</taxon>
        <taxon>Phyllobacteriaceae</taxon>
        <taxon>Nitratireductor</taxon>
    </lineage>
</organism>